<evidence type="ECO:0000256" key="1">
    <source>
        <dbReference type="ARBA" id="ARBA00005329"/>
    </source>
</evidence>
<reference evidence="8" key="1">
    <citation type="submission" date="2013-07" db="EMBL/GenBank/DDBJ databases">
        <authorList>
            <person name="Tan H."/>
            <person name="Mooij M.J."/>
            <person name="Barret M."/>
            <person name="Henneberger R."/>
            <person name="Dobson A.D.W."/>
            <person name="O'Gara F."/>
        </authorList>
    </citation>
    <scope>NUCLEOTIDE SEQUENCE</scope>
</reference>
<keyword evidence="4" id="KW-0479">Metal-binding</keyword>
<dbReference type="InterPro" id="IPR018028">
    <property type="entry name" value="Catalase"/>
</dbReference>
<keyword evidence="5 8" id="KW-0560">Oxidoreductase</keyword>
<dbReference type="GO" id="GO:0042542">
    <property type="term" value="P:response to hydrogen peroxide"/>
    <property type="evidence" value="ECO:0007669"/>
    <property type="project" value="TreeGrafter"/>
</dbReference>
<dbReference type="GO" id="GO:0042744">
    <property type="term" value="P:hydrogen peroxide catabolic process"/>
    <property type="evidence" value="ECO:0007669"/>
    <property type="project" value="TreeGrafter"/>
</dbReference>
<dbReference type="PANTHER" id="PTHR11465:SF9">
    <property type="entry name" value="CATALASE"/>
    <property type="match status" value="1"/>
</dbReference>
<dbReference type="PANTHER" id="PTHR11465">
    <property type="entry name" value="CATALASE"/>
    <property type="match status" value="1"/>
</dbReference>
<proteinExistence type="inferred from homology"/>
<accession>W5XKS3</accession>
<dbReference type="SMART" id="SM01060">
    <property type="entry name" value="Catalase"/>
    <property type="match status" value="1"/>
</dbReference>
<dbReference type="AlphaFoldDB" id="W5XKS3"/>
<evidence type="ECO:0000313" key="8">
    <source>
        <dbReference type="EMBL" id="AHI16501.1"/>
    </source>
</evidence>
<protein>
    <submittedName>
        <fullName evidence="8">Catalase</fullName>
        <ecNumber evidence="8">1.11.1.6</ecNumber>
    </submittedName>
</protein>
<keyword evidence="6" id="KW-0408">Iron</keyword>
<dbReference type="InterPro" id="IPR024168">
    <property type="entry name" value="Catalase_SrpA-type_pred"/>
</dbReference>
<dbReference type="PROSITE" id="PS51402">
    <property type="entry name" value="CATALASE_3"/>
    <property type="match status" value="1"/>
</dbReference>
<dbReference type="SUPFAM" id="SSF56634">
    <property type="entry name" value="Heme-dependent catalase-like"/>
    <property type="match status" value="1"/>
</dbReference>
<dbReference type="GO" id="GO:0004096">
    <property type="term" value="F:catalase activity"/>
    <property type="evidence" value="ECO:0007669"/>
    <property type="project" value="UniProtKB-EC"/>
</dbReference>
<evidence type="ECO:0000256" key="4">
    <source>
        <dbReference type="ARBA" id="ARBA00022723"/>
    </source>
</evidence>
<keyword evidence="2 8" id="KW-0575">Peroxidase</keyword>
<dbReference type="InterPro" id="IPR011614">
    <property type="entry name" value="Catalase_core"/>
</dbReference>
<dbReference type="GO" id="GO:0020037">
    <property type="term" value="F:heme binding"/>
    <property type="evidence" value="ECO:0007669"/>
    <property type="project" value="InterPro"/>
</dbReference>
<dbReference type="Gene3D" id="1.20.1280.120">
    <property type="match status" value="1"/>
</dbReference>
<dbReference type="EC" id="1.11.1.6" evidence="8"/>
<dbReference type="PIRSF" id="PIRSF000296">
    <property type="entry name" value="SrpA"/>
    <property type="match status" value="1"/>
</dbReference>
<name>W5XKS3_9ZZZZ</name>
<evidence type="ECO:0000256" key="3">
    <source>
        <dbReference type="ARBA" id="ARBA00022617"/>
    </source>
</evidence>
<dbReference type="Pfam" id="PF00199">
    <property type="entry name" value="Catalase"/>
    <property type="match status" value="1"/>
</dbReference>
<dbReference type="PRINTS" id="PR00067">
    <property type="entry name" value="CATALASE"/>
</dbReference>
<feature type="domain" description="Catalase core" evidence="7">
    <location>
        <begin position="61"/>
        <end position="372"/>
    </location>
</feature>
<dbReference type="GO" id="GO:0046872">
    <property type="term" value="F:metal ion binding"/>
    <property type="evidence" value="ECO:0007669"/>
    <property type="project" value="UniProtKB-KW"/>
</dbReference>
<dbReference type="CDD" id="cd08153">
    <property type="entry name" value="srpA_like"/>
    <property type="match status" value="1"/>
</dbReference>
<comment type="similarity">
    <text evidence="1">Belongs to the catalase family.</text>
</comment>
<organism evidence="8">
    <name type="scientific">uncultured soil microorganism</name>
    <dbReference type="NCBI Taxonomy" id="1457551"/>
    <lineage>
        <taxon>unclassified sequences</taxon>
        <taxon>environmental samples</taxon>
    </lineage>
</organism>
<sequence>MWPMALESFMVDRSSPPTGPGRPPLSAASLTLRLTSIAVVVAALAGAFAYVNGTLDPQRLTPKDLVNVLEKNNGVHPGFRRNHAKGVCVIGHFESSSQAREYSSAQVFSEARTPVVGRFALPAGNPYAPDSSVPIRSLALRFTQANGQQWRTGMNSMPVFPVGTPKAFYQLQQAQSPDPATGKPNPAAVPAFFGSHPEAAPFLAWIKTAKPSASYATETYNSVNAFYLVNAVGQRQAVRWSMTPVAQDAAGATAPEGGDFLEKDLVQRLSAGPLRWQLNITLANPGDPVNDASKVWPDGRKVLNAGTLVLESTQPQLDGECRDINYDPLVLPSGIEGSDDPLLAARSAGYARSYLRRTSEVKQLPNAKQEARQ</sequence>
<gene>
    <name evidence="8" type="ORF">AEP_T2_10</name>
</gene>
<evidence type="ECO:0000256" key="2">
    <source>
        <dbReference type="ARBA" id="ARBA00022559"/>
    </source>
</evidence>
<dbReference type="Gene3D" id="2.40.180.10">
    <property type="entry name" value="Catalase core domain"/>
    <property type="match status" value="1"/>
</dbReference>
<dbReference type="InterPro" id="IPR020835">
    <property type="entry name" value="Catalase_sf"/>
</dbReference>
<dbReference type="EMBL" id="KF369975">
    <property type="protein sequence ID" value="AHI16501.1"/>
    <property type="molecule type" value="Genomic_DNA"/>
</dbReference>
<keyword evidence="3" id="KW-0349">Heme</keyword>
<evidence type="ECO:0000259" key="7">
    <source>
        <dbReference type="SMART" id="SM01060"/>
    </source>
</evidence>
<evidence type="ECO:0000256" key="5">
    <source>
        <dbReference type="ARBA" id="ARBA00023002"/>
    </source>
</evidence>
<evidence type="ECO:0000256" key="6">
    <source>
        <dbReference type="ARBA" id="ARBA00023004"/>
    </source>
</evidence>